<comment type="caution">
    <text evidence="2">The sequence shown here is derived from an EMBL/GenBank/DDBJ whole genome shotgun (WGS) entry which is preliminary data.</text>
</comment>
<feature type="chain" id="PRO_5047529490" description="TonB-dependent receptor plug domain-containing protein" evidence="1">
    <location>
        <begin position="24"/>
        <end position="793"/>
    </location>
</feature>
<reference evidence="2 3" key="1">
    <citation type="submission" date="2022-07" db="EMBL/GenBank/DDBJ databases">
        <title>Mucilaginibacter sp. JC4.</title>
        <authorList>
            <person name="Le V."/>
            <person name="Ko S.-R."/>
            <person name="Ahn C.-Y."/>
            <person name="Oh H.-M."/>
        </authorList>
    </citation>
    <scope>NUCLEOTIDE SEQUENCE [LARGE SCALE GENOMIC DNA]</scope>
    <source>
        <strain evidence="2 3">JC4</strain>
    </source>
</reference>
<dbReference type="SUPFAM" id="SSF56935">
    <property type="entry name" value="Porins"/>
    <property type="match status" value="1"/>
</dbReference>
<evidence type="ECO:0008006" key="4">
    <source>
        <dbReference type="Google" id="ProtNLM"/>
    </source>
</evidence>
<keyword evidence="1" id="KW-0732">Signal</keyword>
<dbReference type="Proteomes" id="UP001204376">
    <property type="component" value="Unassembled WGS sequence"/>
</dbReference>
<proteinExistence type="predicted"/>
<dbReference type="EMBL" id="JANHOH010000004">
    <property type="protein sequence ID" value="MCQ6959724.1"/>
    <property type="molecule type" value="Genomic_DNA"/>
</dbReference>
<evidence type="ECO:0000313" key="2">
    <source>
        <dbReference type="EMBL" id="MCQ6959724.1"/>
    </source>
</evidence>
<feature type="signal peptide" evidence="1">
    <location>
        <begin position="1"/>
        <end position="23"/>
    </location>
</feature>
<keyword evidence="3" id="KW-1185">Reference proteome</keyword>
<protein>
    <recommendedName>
        <fullName evidence="4">TonB-dependent receptor plug domain-containing protein</fullName>
    </recommendedName>
</protein>
<dbReference type="RefSeq" id="WP_256539915.1">
    <property type="nucleotide sequence ID" value="NZ_JANHOH010000004.1"/>
</dbReference>
<accession>A0ABT1T552</accession>
<organism evidence="2 3">
    <name type="scientific">Mucilaginibacter aquariorum</name>
    <dbReference type="NCBI Taxonomy" id="2967225"/>
    <lineage>
        <taxon>Bacteria</taxon>
        <taxon>Pseudomonadati</taxon>
        <taxon>Bacteroidota</taxon>
        <taxon>Sphingobacteriia</taxon>
        <taxon>Sphingobacteriales</taxon>
        <taxon>Sphingobacteriaceae</taxon>
        <taxon>Mucilaginibacter</taxon>
    </lineage>
</organism>
<name>A0ABT1T552_9SPHI</name>
<evidence type="ECO:0000313" key="3">
    <source>
        <dbReference type="Proteomes" id="UP001204376"/>
    </source>
</evidence>
<sequence length="793" mass="88390">MNLLFVRLSFVITLLFCSNFCVAQSIDQIVNTQLQKDPQEKIYIHYDKTSYVTGDTVWFKAYLFTGSKRSRAGKNFYLELLDNNGKVLNRLTAPIFESTASGNIVLPTDTAIHAVYCRAYTEVTLKGDSSFIYMKQLSVVNLQKTAEVANSTPPAIHFLPEGGDWVNGIPSLMAFKVTDANGMPVKAEGIIKSNGNTVTEFATTHDGMGAFTMLAQPNQSYTAIWKDAGGNEHTTALPTAKPNGISLHIADVAAGKKFYIFRSKDADAADKQVTLVAHSNGTITYQIKVDLSNAEMSNGTIPVKDMPSGILYITVFNKNLKPVAERITFVNNHDYSFNVDTNFTAISKLKRGLNQLKLAVKDTIRSNYSISVTDADIDDVSPNRDNIVSHLLLTGDLRGKIVNPYYYFANQTEDAAKNLDLVMLTHGWRKYNWSTDTTKTLPDTIPNHRFLSINGKVSGVRANGFKPGTYATIYVETPDGSPVMLPLQVSDNAGFFRDGLIYYGDAKLYFKFQDKNLASNKIKLTVDNGLVKNYIYPFMKPAPDTSITLNAAPMQLSKRVQDYMLQLKNTRELKEVQIKSKGISQEKKIDKVYTAGVFKDGISTNILVGNDPRATNYGSLFQYLQGKIPGIRISNPLGDIPSIVWRNDPVAFFLNNFSSSTADIRNTPMMDVDYIKIYDPSMGGAFGAYGGVISVYTKRGKGFVYNDKNNKMLPLAGYTLVKDFFSPDYATVINTVTAPDLRTTLYWNPNIILDKEKNEYLIKFYNNDVTRRFKVVLEGMNFDGKLVHIEKTL</sequence>
<gene>
    <name evidence="2" type="ORF">NPE20_17240</name>
</gene>
<evidence type="ECO:0000256" key="1">
    <source>
        <dbReference type="SAM" id="SignalP"/>
    </source>
</evidence>